<dbReference type="FunFam" id="3.40.50.1400:FF:000002">
    <property type="entry name" value="Ferrochelatase"/>
    <property type="match status" value="1"/>
</dbReference>
<dbReference type="EMBL" id="CAADGH010000054">
    <property type="protein sequence ID" value="VFK76368.1"/>
    <property type="molecule type" value="Genomic_DNA"/>
</dbReference>
<dbReference type="GO" id="GO:0006783">
    <property type="term" value="P:heme biosynthetic process"/>
    <property type="evidence" value="ECO:0007669"/>
    <property type="project" value="UniProtKB-UniRule"/>
</dbReference>
<sequence>MIEFQTDAPSPIGILLTNLGTPAAPTPGAVREYLAEFLWDKRVVDAPRLLWWPILHGIVLRTRPGKSAQLYRNIWTEEGSPLLVISRRQVSALQAMLDEQCSVPVRVAFGMRYGEPSLQEALRQLRADNVQRLLVLPLYPQYSAATTASTFDRIAEELKTWRWLPALRFINGYHDDNGYIDALCQSIRRAWTKRKPPERLLFSFHGLPKRHAESGDPYHRECLITASRVAERLGIADENRMVSFQSRVGREEWLTPHTDQLLQEWGSAGIKSIDVICPGFSTDCLETLEEIAMRGRDIFLGAGGEVFHYISCLNDHPEHIDALAGLVRSHAGDWLGEGK</sequence>
<dbReference type="GO" id="GO:0004325">
    <property type="term" value="F:ferrochelatase activity"/>
    <property type="evidence" value="ECO:0007669"/>
    <property type="project" value="UniProtKB-UniRule"/>
</dbReference>
<evidence type="ECO:0000256" key="8">
    <source>
        <dbReference type="ARBA" id="ARBA00024536"/>
    </source>
</evidence>
<evidence type="ECO:0000256" key="2">
    <source>
        <dbReference type="ARBA" id="ARBA00022490"/>
    </source>
</evidence>
<accession>A0A450X9P8</accession>
<evidence type="ECO:0000313" key="13">
    <source>
        <dbReference type="EMBL" id="VFK76368.1"/>
    </source>
</evidence>
<comment type="function">
    <text evidence="9 10">Catalyzes the ferrous insertion into protoporphyrin IX.</text>
</comment>
<dbReference type="SUPFAM" id="SSF53800">
    <property type="entry name" value="Chelatase"/>
    <property type="match status" value="1"/>
</dbReference>
<comment type="similarity">
    <text evidence="1 9 10">Belongs to the ferrochelatase family.</text>
</comment>
<name>A0A450X9P8_9GAMM</name>
<dbReference type="PROSITE" id="PS00534">
    <property type="entry name" value="FERROCHELATASE"/>
    <property type="match status" value="1"/>
</dbReference>
<proteinExistence type="inferred from homology"/>
<evidence type="ECO:0000256" key="1">
    <source>
        <dbReference type="ARBA" id="ARBA00007718"/>
    </source>
</evidence>
<gene>
    <name evidence="9" type="primary">hemH</name>
    <name evidence="11" type="ORF">BECKMB1821G_GA0114241_101730</name>
    <name evidence="13" type="ORF">BECKMB1821H_GA0114242_10543</name>
    <name evidence="12" type="ORF">BECKMB1821I_GA0114274_10533</name>
</gene>
<evidence type="ECO:0000256" key="3">
    <source>
        <dbReference type="ARBA" id="ARBA00022723"/>
    </source>
</evidence>
<dbReference type="CDD" id="cd00419">
    <property type="entry name" value="Ferrochelatase_C"/>
    <property type="match status" value="1"/>
</dbReference>
<reference evidence="11" key="1">
    <citation type="submission" date="2019-02" db="EMBL/GenBank/DDBJ databases">
        <authorList>
            <person name="Gruber-Vodicka R. H."/>
            <person name="Seah K. B. B."/>
        </authorList>
    </citation>
    <scope>NUCLEOTIDE SEQUENCE</scope>
    <source>
        <strain evidence="11">BECK_BZ197</strain>
        <strain evidence="13">BECK_BZ198</strain>
        <strain evidence="12">BECK_BZ199</strain>
    </source>
</reference>
<feature type="binding site" evidence="9">
    <location>
        <position position="205"/>
    </location>
    <ligand>
        <name>Fe(2+)</name>
        <dbReference type="ChEBI" id="CHEBI:29033"/>
    </ligand>
</feature>
<keyword evidence="2 9" id="KW-0963">Cytoplasm</keyword>
<protein>
    <recommendedName>
        <fullName evidence="9 10">Ferrochelatase</fullName>
        <ecNumber evidence="9 10">4.98.1.1</ecNumber>
    </recommendedName>
    <alternativeName>
        <fullName evidence="9">Heme synthase</fullName>
    </alternativeName>
    <alternativeName>
        <fullName evidence="9">Protoheme ferro-lyase</fullName>
    </alternativeName>
</protein>
<keyword evidence="6 9" id="KW-0456">Lyase</keyword>
<dbReference type="HAMAP" id="MF_00323">
    <property type="entry name" value="Ferrochelatase"/>
    <property type="match status" value="1"/>
</dbReference>
<comment type="catalytic activity">
    <reaction evidence="9 10">
        <text>heme b + 2 H(+) = protoporphyrin IX + Fe(2+)</text>
        <dbReference type="Rhea" id="RHEA:22584"/>
        <dbReference type="ChEBI" id="CHEBI:15378"/>
        <dbReference type="ChEBI" id="CHEBI:29033"/>
        <dbReference type="ChEBI" id="CHEBI:57306"/>
        <dbReference type="ChEBI" id="CHEBI:60344"/>
        <dbReference type="EC" id="4.98.1.1"/>
    </reaction>
</comment>
<dbReference type="InterPro" id="IPR019772">
    <property type="entry name" value="Ferrochelatase_AS"/>
</dbReference>
<organism evidence="11">
    <name type="scientific">Candidatus Kentrum sp. MB</name>
    <dbReference type="NCBI Taxonomy" id="2138164"/>
    <lineage>
        <taxon>Bacteria</taxon>
        <taxon>Pseudomonadati</taxon>
        <taxon>Pseudomonadota</taxon>
        <taxon>Gammaproteobacteria</taxon>
        <taxon>Candidatus Kentrum</taxon>
    </lineage>
</organism>
<evidence type="ECO:0000256" key="5">
    <source>
        <dbReference type="ARBA" id="ARBA00023133"/>
    </source>
</evidence>
<feature type="binding site" evidence="9">
    <location>
        <position position="286"/>
    </location>
    <ligand>
        <name>Fe(2+)</name>
        <dbReference type="ChEBI" id="CHEBI:29033"/>
    </ligand>
</feature>
<dbReference type="InterPro" id="IPR001015">
    <property type="entry name" value="Ferrochelatase"/>
</dbReference>
<dbReference type="EC" id="4.98.1.1" evidence="9 10"/>
<evidence type="ECO:0000256" key="6">
    <source>
        <dbReference type="ARBA" id="ARBA00023239"/>
    </source>
</evidence>
<dbReference type="PANTHER" id="PTHR11108:SF1">
    <property type="entry name" value="FERROCHELATASE, MITOCHONDRIAL"/>
    <property type="match status" value="1"/>
</dbReference>
<evidence type="ECO:0000313" key="12">
    <source>
        <dbReference type="EMBL" id="VFK33760.1"/>
    </source>
</evidence>
<keyword evidence="3 9" id="KW-0479">Metal-binding</keyword>
<keyword evidence="5 9" id="KW-0350">Heme biosynthesis</keyword>
<comment type="pathway">
    <text evidence="9 10">Porphyrin-containing compound metabolism; protoheme biosynthesis; protoheme from protoporphyrin-IX: step 1/1.</text>
</comment>
<evidence type="ECO:0000313" key="11">
    <source>
        <dbReference type="EMBL" id="VFK25988.1"/>
    </source>
</evidence>
<evidence type="ECO:0000256" key="10">
    <source>
        <dbReference type="RuleBase" id="RU000607"/>
    </source>
</evidence>
<dbReference type="EMBL" id="CAADFO010000017">
    <property type="protein sequence ID" value="VFK25988.1"/>
    <property type="molecule type" value="Genomic_DNA"/>
</dbReference>
<dbReference type="GO" id="GO:0046872">
    <property type="term" value="F:metal ion binding"/>
    <property type="evidence" value="ECO:0007669"/>
    <property type="project" value="UniProtKB-KW"/>
</dbReference>
<dbReference type="PANTHER" id="PTHR11108">
    <property type="entry name" value="FERROCHELATASE"/>
    <property type="match status" value="1"/>
</dbReference>
<keyword evidence="7 9" id="KW-0627">Porphyrin biosynthesis</keyword>
<evidence type="ECO:0000256" key="7">
    <source>
        <dbReference type="ARBA" id="ARBA00023244"/>
    </source>
</evidence>
<keyword evidence="4 9" id="KW-0408">Iron</keyword>
<dbReference type="EMBL" id="CAADFQ010000053">
    <property type="protein sequence ID" value="VFK33760.1"/>
    <property type="molecule type" value="Genomic_DNA"/>
</dbReference>
<dbReference type="GO" id="GO:0005737">
    <property type="term" value="C:cytoplasm"/>
    <property type="evidence" value="ECO:0007669"/>
    <property type="project" value="UniProtKB-SubCell"/>
</dbReference>
<dbReference type="UniPathway" id="UPA00252">
    <property type="reaction ID" value="UER00325"/>
</dbReference>
<comment type="subcellular location">
    <subcellularLocation>
        <location evidence="9 10">Cytoplasm</location>
    </subcellularLocation>
</comment>
<evidence type="ECO:0000256" key="4">
    <source>
        <dbReference type="ARBA" id="ARBA00023004"/>
    </source>
</evidence>
<dbReference type="Gene3D" id="3.40.50.1400">
    <property type="match status" value="2"/>
</dbReference>
<dbReference type="NCBIfam" id="TIGR00109">
    <property type="entry name" value="hemH"/>
    <property type="match status" value="1"/>
</dbReference>
<dbReference type="AlphaFoldDB" id="A0A450X9P8"/>
<dbReference type="Pfam" id="PF00762">
    <property type="entry name" value="Ferrochelatase"/>
    <property type="match status" value="1"/>
</dbReference>
<comment type="catalytic activity">
    <reaction evidence="8">
        <text>Fe-coproporphyrin III + 2 H(+) = coproporphyrin III + Fe(2+)</text>
        <dbReference type="Rhea" id="RHEA:49572"/>
        <dbReference type="ChEBI" id="CHEBI:15378"/>
        <dbReference type="ChEBI" id="CHEBI:29033"/>
        <dbReference type="ChEBI" id="CHEBI:68438"/>
        <dbReference type="ChEBI" id="CHEBI:131725"/>
        <dbReference type="EC" id="4.99.1.9"/>
    </reaction>
    <physiologicalReaction direction="right-to-left" evidence="8">
        <dbReference type="Rhea" id="RHEA:49574"/>
    </physiologicalReaction>
</comment>
<dbReference type="InterPro" id="IPR033644">
    <property type="entry name" value="Ferrochelatase_C"/>
</dbReference>
<dbReference type="InterPro" id="IPR033659">
    <property type="entry name" value="Ferrochelatase_N"/>
</dbReference>
<evidence type="ECO:0000256" key="9">
    <source>
        <dbReference type="HAMAP-Rule" id="MF_00323"/>
    </source>
</evidence>
<dbReference type="CDD" id="cd03411">
    <property type="entry name" value="Ferrochelatase_N"/>
    <property type="match status" value="1"/>
</dbReference>